<proteinExistence type="predicted"/>
<dbReference type="CDD" id="cd10230">
    <property type="entry name" value="ASKHA_NBD_HSP70_HYOU1"/>
    <property type="match status" value="1"/>
</dbReference>
<dbReference type="STRING" id="857566.A0A1E3PEP5"/>
<evidence type="ECO:0000256" key="4">
    <source>
        <dbReference type="ARBA" id="ARBA00022840"/>
    </source>
</evidence>
<keyword evidence="5" id="KW-0143">Chaperone</keyword>
<dbReference type="Gene3D" id="3.90.640.10">
    <property type="entry name" value="Actin, Chain A, domain 4"/>
    <property type="match status" value="1"/>
</dbReference>
<keyword evidence="7" id="KW-1185">Reference proteome</keyword>
<dbReference type="PROSITE" id="PS01036">
    <property type="entry name" value="HSP70_3"/>
    <property type="match status" value="1"/>
</dbReference>
<gene>
    <name evidence="6" type="ORF">NADFUDRAFT_27633</name>
</gene>
<evidence type="ECO:0000313" key="7">
    <source>
        <dbReference type="Proteomes" id="UP000095009"/>
    </source>
</evidence>
<dbReference type="Pfam" id="PF00012">
    <property type="entry name" value="HSP70"/>
    <property type="match status" value="1"/>
</dbReference>
<dbReference type="GO" id="GO:0030968">
    <property type="term" value="P:endoplasmic reticulum unfolded protein response"/>
    <property type="evidence" value="ECO:0007669"/>
    <property type="project" value="TreeGrafter"/>
</dbReference>
<evidence type="ECO:0000256" key="5">
    <source>
        <dbReference type="ARBA" id="ARBA00023186"/>
    </source>
</evidence>
<sequence>MALASILGIDFGQEFTKAVLVAPGLPFEVVLTPDSKRKEASVLGFKRAHGSNDTERLYGSDAVTFASRSPKEVLLYSKPLLGLPFDDQNPSVQEYTQRFPGLQLTPSKNSRSTIAMNVFGDSYPLEELLAMNFDSIKSRATAMLADNIKSQTDTIKNVAITVPPHFTSSQRRAISDAVEIAGLKLISVIDDGTAVAVNYASQRQFSDEKEYHIIYDMGAGSTDATLVSFRQANVAEGKFTKNVLFIEIEGIGYEETLGGHQLTQSIVTLLRSKFLQKNPKIVEADLLADQRASRKLWREADRVKTILSANTETTSSIESFYKEIDFRATVSREEFEAVVADLKPLVTSVIQNALSNPLNPEIRKQFSIDQVSSVIFTGGSTRVPFVQKEIIALVGEDKIAKNVNADEAAVMGTTLR</sequence>
<keyword evidence="3" id="KW-0547">Nucleotide-binding</keyword>
<dbReference type="GO" id="GO:0005524">
    <property type="term" value="F:ATP binding"/>
    <property type="evidence" value="ECO:0007669"/>
    <property type="project" value="UniProtKB-KW"/>
</dbReference>
<dbReference type="SUPFAM" id="SSF53067">
    <property type="entry name" value="Actin-like ATPase domain"/>
    <property type="match status" value="2"/>
</dbReference>
<dbReference type="GO" id="GO:0005788">
    <property type="term" value="C:endoplasmic reticulum lumen"/>
    <property type="evidence" value="ECO:0007669"/>
    <property type="project" value="UniProtKB-SubCell"/>
</dbReference>
<dbReference type="GO" id="GO:0034663">
    <property type="term" value="C:endoplasmic reticulum chaperone complex"/>
    <property type="evidence" value="ECO:0007669"/>
    <property type="project" value="TreeGrafter"/>
</dbReference>
<dbReference type="EMBL" id="KV454413">
    <property type="protein sequence ID" value="ODQ63848.1"/>
    <property type="molecule type" value="Genomic_DNA"/>
</dbReference>
<name>A0A1E3PEP5_9ASCO</name>
<dbReference type="InterPro" id="IPR013126">
    <property type="entry name" value="Hsp_70_fam"/>
</dbReference>
<dbReference type="Gene3D" id="3.30.30.30">
    <property type="match status" value="1"/>
</dbReference>
<accession>A0A1E3PEP5</accession>
<feature type="non-terminal residue" evidence="6">
    <location>
        <position position="416"/>
    </location>
</feature>
<evidence type="ECO:0000256" key="2">
    <source>
        <dbReference type="ARBA" id="ARBA00022729"/>
    </source>
</evidence>
<evidence type="ECO:0000256" key="1">
    <source>
        <dbReference type="ARBA" id="ARBA00004319"/>
    </source>
</evidence>
<protein>
    <submittedName>
        <fullName evidence="6">Actin-like ATPase domain-containing protein</fullName>
    </submittedName>
</protein>
<dbReference type="GO" id="GO:0140662">
    <property type="term" value="F:ATP-dependent protein folding chaperone"/>
    <property type="evidence" value="ECO:0007669"/>
    <property type="project" value="InterPro"/>
</dbReference>
<dbReference type="Proteomes" id="UP000095009">
    <property type="component" value="Unassembled WGS sequence"/>
</dbReference>
<dbReference type="Gene3D" id="3.30.420.40">
    <property type="match status" value="2"/>
</dbReference>
<evidence type="ECO:0000256" key="3">
    <source>
        <dbReference type="ARBA" id="ARBA00022741"/>
    </source>
</evidence>
<dbReference type="PRINTS" id="PR00301">
    <property type="entry name" value="HEATSHOCK70"/>
</dbReference>
<dbReference type="OrthoDB" id="10262720at2759"/>
<reference evidence="6 7" key="1">
    <citation type="journal article" date="2016" name="Proc. Natl. Acad. Sci. U.S.A.">
        <title>Comparative genomics of biotechnologically important yeasts.</title>
        <authorList>
            <person name="Riley R."/>
            <person name="Haridas S."/>
            <person name="Wolfe K.H."/>
            <person name="Lopes M.R."/>
            <person name="Hittinger C.T."/>
            <person name="Goeker M."/>
            <person name="Salamov A.A."/>
            <person name="Wisecaver J.H."/>
            <person name="Long T.M."/>
            <person name="Calvey C.H."/>
            <person name="Aerts A.L."/>
            <person name="Barry K.W."/>
            <person name="Choi C."/>
            <person name="Clum A."/>
            <person name="Coughlan A.Y."/>
            <person name="Deshpande S."/>
            <person name="Douglass A.P."/>
            <person name="Hanson S.J."/>
            <person name="Klenk H.-P."/>
            <person name="LaButti K.M."/>
            <person name="Lapidus A."/>
            <person name="Lindquist E.A."/>
            <person name="Lipzen A.M."/>
            <person name="Meier-Kolthoff J.P."/>
            <person name="Ohm R.A."/>
            <person name="Otillar R.P."/>
            <person name="Pangilinan J.L."/>
            <person name="Peng Y."/>
            <person name="Rokas A."/>
            <person name="Rosa C.A."/>
            <person name="Scheuner C."/>
            <person name="Sibirny A.A."/>
            <person name="Slot J.C."/>
            <person name="Stielow J.B."/>
            <person name="Sun H."/>
            <person name="Kurtzman C.P."/>
            <person name="Blackwell M."/>
            <person name="Grigoriev I.V."/>
            <person name="Jeffries T.W."/>
        </authorList>
    </citation>
    <scope>NUCLEOTIDE SEQUENCE [LARGE SCALE GENOMIC DNA]</scope>
    <source>
        <strain evidence="6 7">DSM 6958</strain>
    </source>
</reference>
<keyword evidence="4" id="KW-0067">ATP-binding</keyword>
<organism evidence="6 7">
    <name type="scientific">Nadsonia fulvescens var. elongata DSM 6958</name>
    <dbReference type="NCBI Taxonomy" id="857566"/>
    <lineage>
        <taxon>Eukaryota</taxon>
        <taxon>Fungi</taxon>
        <taxon>Dikarya</taxon>
        <taxon>Ascomycota</taxon>
        <taxon>Saccharomycotina</taxon>
        <taxon>Dipodascomycetes</taxon>
        <taxon>Dipodascales</taxon>
        <taxon>Dipodascales incertae sedis</taxon>
        <taxon>Nadsonia</taxon>
    </lineage>
</organism>
<dbReference type="InterPro" id="IPR043129">
    <property type="entry name" value="ATPase_NBD"/>
</dbReference>
<keyword evidence="2" id="KW-0732">Signal</keyword>
<dbReference type="PANTHER" id="PTHR45639:SF3">
    <property type="entry name" value="HYPOXIA UP-REGULATED PROTEIN 1"/>
    <property type="match status" value="1"/>
</dbReference>
<dbReference type="AlphaFoldDB" id="A0A1E3PEP5"/>
<evidence type="ECO:0000313" key="6">
    <source>
        <dbReference type="EMBL" id="ODQ63848.1"/>
    </source>
</evidence>
<dbReference type="InterPro" id="IPR018181">
    <property type="entry name" value="Heat_shock_70_CS"/>
</dbReference>
<dbReference type="PANTHER" id="PTHR45639">
    <property type="entry name" value="HSC70CB, ISOFORM G-RELATED"/>
    <property type="match status" value="1"/>
</dbReference>
<comment type="subcellular location">
    <subcellularLocation>
        <location evidence="1">Endoplasmic reticulum lumen</location>
    </subcellularLocation>
</comment>